<keyword evidence="1" id="KW-1133">Transmembrane helix</keyword>
<gene>
    <name evidence="3" type="ORF">GNP88_02915</name>
</gene>
<reference evidence="3 4" key="1">
    <citation type="submission" date="2019-11" db="EMBL/GenBank/DDBJ databases">
        <title>Using colonization assays and comparative genomics to discover symbiosis behaviors and factors in Vibrio fischeri.</title>
        <authorList>
            <person name="Bongrand C."/>
            <person name="Moriano-Gutierrez S."/>
            <person name="Arevalo P."/>
            <person name="Mcfall-Ngai M."/>
            <person name="Visick K."/>
            <person name="Polz M.F."/>
            <person name="Ruby E.G."/>
        </authorList>
    </citation>
    <scope>NUCLEOTIDE SEQUENCE [LARGE SCALE GENOMIC DNA]</scope>
    <source>
        <strain evidence="4">emors.4.1</strain>
    </source>
</reference>
<evidence type="ECO:0000256" key="1">
    <source>
        <dbReference type="SAM" id="Phobius"/>
    </source>
</evidence>
<comment type="caution">
    <text evidence="3">The sequence shown here is derived from an EMBL/GenBank/DDBJ whole genome shotgun (WGS) entry which is preliminary data.</text>
</comment>
<feature type="domain" description="YiaAB two helix" evidence="2">
    <location>
        <begin position="17"/>
        <end position="69"/>
    </location>
</feature>
<accession>A0A844NYP1</accession>
<feature type="transmembrane region" description="Helical" evidence="1">
    <location>
        <begin position="79"/>
        <end position="98"/>
    </location>
</feature>
<name>A0A844NYP1_ALIFS</name>
<dbReference type="InterPro" id="IPR008024">
    <property type="entry name" value="YiaAB"/>
</dbReference>
<dbReference type="AlphaFoldDB" id="A0A844NYP1"/>
<dbReference type="InterPro" id="IPR038972">
    <property type="entry name" value="YiaA-like"/>
</dbReference>
<evidence type="ECO:0000313" key="4">
    <source>
        <dbReference type="Proteomes" id="UP000448038"/>
    </source>
</evidence>
<dbReference type="PANTHER" id="PTHR37290:SF1">
    <property type="entry name" value="INNER MEMBRANE PROTEIN YIAA"/>
    <property type="match status" value="1"/>
</dbReference>
<feature type="transmembrane region" description="Helical" evidence="1">
    <location>
        <begin position="110"/>
        <end position="126"/>
    </location>
</feature>
<proteinExistence type="predicted"/>
<feature type="transmembrane region" description="Helical" evidence="1">
    <location>
        <begin position="47"/>
        <end position="67"/>
    </location>
</feature>
<dbReference type="PANTHER" id="PTHR37290">
    <property type="entry name" value="INNER MEMBRANE PROTEIN YIAA-RELATED"/>
    <property type="match status" value="1"/>
</dbReference>
<sequence length="151" mass="16915">MEQHHQYHQYHQPTSAFIMASWGAFVIGSSAYLFGLWKSTMELNEKGYYFSLLLLGLFAAISLQKTIRDKQEGINVTSMYTMSCRVALISALLLMAIGLRNAELLLSEKGFFAMAYTLSLFSVVTIQKNIRDVAASISDEGLSEVKDELVE</sequence>
<dbReference type="NCBIfam" id="NF008482">
    <property type="entry name" value="PRK11383.1"/>
    <property type="match status" value="1"/>
</dbReference>
<dbReference type="Pfam" id="PF05360">
    <property type="entry name" value="YiaAB"/>
    <property type="match status" value="2"/>
</dbReference>
<dbReference type="RefSeq" id="WP_155655263.1">
    <property type="nucleotide sequence ID" value="NZ_WOBN01000004.1"/>
</dbReference>
<evidence type="ECO:0000259" key="2">
    <source>
        <dbReference type="Pfam" id="PF05360"/>
    </source>
</evidence>
<feature type="domain" description="YiaAB two helix" evidence="2">
    <location>
        <begin position="80"/>
        <end position="132"/>
    </location>
</feature>
<dbReference type="GO" id="GO:0005886">
    <property type="term" value="C:plasma membrane"/>
    <property type="evidence" value="ECO:0007669"/>
    <property type="project" value="TreeGrafter"/>
</dbReference>
<dbReference type="EMBL" id="WOBN01000004">
    <property type="protein sequence ID" value="MUK48136.1"/>
    <property type="molecule type" value="Genomic_DNA"/>
</dbReference>
<feature type="transmembrane region" description="Helical" evidence="1">
    <location>
        <begin position="16"/>
        <end position="35"/>
    </location>
</feature>
<dbReference type="Proteomes" id="UP000448038">
    <property type="component" value="Unassembled WGS sequence"/>
</dbReference>
<keyword evidence="1" id="KW-0812">Transmembrane</keyword>
<protein>
    <recommendedName>
        <fullName evidence="2">YiaAB two helix domain-containing protein</fullName>
    </recommendedName>
</protein>
<organism evidence="3 4">
    <name type="scientific">Aliivibrio fischeri</name>
    <name type="common">Vibrio fischeri</name>
    <dbReference type="NCBI Taxonomy" id="668"/>
    <lineage>
        <taxon>Bacteria</taxon>
        <taxon>Pseudomonadati</taxon>
        <taxon>Pseudomonadota</taxon>
        <taxon>Gammaproteobacteria</taxon>
        <taxon>Vibrionales</taxon>
        <taxon>Vibrionaceae</taxon>
        <taxon>Aliivibrio</taxon>
    </lineage>
</organism>
<evidence type="ECO:0000313" key="3">
    <source>
        <dbReference type="EMBL" id="MUK48136.1"/>
    </source>
</evidence>
<keyword evidence="1" id="KW-0472">Membrane</keyword>
<dbReference type="GO" id="GO:0006974">
    <property type="term" value="P:DNA damage response"/>
    <property type="evidence" value="ECO:0007669"/>
    <property type="project" value="TreeGrafter"/>
</dbReference>